<dbReference type="EMBL" id="NKXO01000048">
    <property type="protein sequence ID" value="PKQ66442.1"/>
    <property type="molecule type" value="Genomic_DNA"/>
</dbReference>
<dbReference type="RefSeq" id="WP_101359655.1">
    <property type="nucleotide sequence ID" value="NZ_NKXO01000048.1"/>
</dbReference>
<keyword evidence="2" id="KW-1185">Reference proteome</keyword>
<accession>A0A2N3I7Y8</accession>
<organism evidence="1 2">
    <name type="scientific">Raineya orbicola</name>
    <dbReference type="NCBI Taxonomy" id="2016530"/>
    <lineage>
        <taxon>Bacteria</taxon>
        <taxon>Pseudomonadati</taxon>
        <taxon>Bacteroidota</taxon>
        <taxon>Cytophagia</taxon>
        <taxon>Cytophagales</taxon>
        <taxon>Raineyaceae</taxon>
        <taxon>Raineya</taxon>
    </lineage>
</organism>
<comment type="caution">
    <text evidence="1">The sequence shown here is derived from an EMBL/GenBank/DDBJ whole genome shotgun (WGS) entry which is preliminary data.</text>
</comment>
<name>A0A2N3I7Y8_9BACT</name>
<evidence type="ECO:0000313" key="1">
    <source>
        <dbReference type="EMBL" id="PKQ66442.1"/>
    </source>
</evidence>
<sequence>MIDEKNEQGLMAGLAGVMQLAGKLDDKQIFSLIATGVNKIAENQRTASRGSREDFFKYSDRLEKGVVEKIKKGELQAVDYEIISVVEVPAGAGKRSIDFFTSDQVYKAGIHTLNNGRTEKDFNMIVSEIGLLAANFTAPLTDAAILDANFQSVSAFPSLRNAFLNVSCNNRIITRHLPVNSFYAVNLAYVTNQEHVIRLDNPKFLLGNEVLTATLEFQDASGVPANTIAMIKLRGTATLPR</sequence>
<dbReference type="Proteomes" id="UP000233387">
    <property type="component" value="Unassembled WGS sequence"/>
</dbReference>
<gene>
    <name evidence="1" type="ORF">Rain11_2393</name>
</gene>
<proteinExistence type="predicted"/>
<protein>
    <submittedName>
        <fullName evidence="1">Uncharacterized protein</fullName>
    </submittedName>
</protein>
<evidence type="ECO:0000313" key="2">
    <source>
        <dbReference type="Proteomes" id="UP000233387"/>
    </source>
</evidence>
<reference evidence="1 2" key="1">
    <citation type="submission" date="2017-06" db="EMBL/GenBank/DDBJ databases">
        <title>Raineya orbicola gen. nov., sp. nov. a slightly thermophilic bacterium of the phylum Bacteroidetes and the description of Raineyaceae fam. nov.</title>
        <authorList>
            <person name="Albuquerque L."/>
            <person name="Polonia A.R.M."/>
            <person name="Barroso C."/>
            <person name="Froufe H.J.C."/>
            <person name="Lage O."/>
            <person name="Lobo-Da-Cunha A."/>
            <person name="Egas C."/>
            <person name="Da Costa M.S."/>
        </authorList>
    </citation>
    <scope>NUCLEOTIDE SEQUENCE [LARGE SCALE GENOMIC DNA]</scope>
    <source>
        <strain evidence="1 2">SPSPC-11</strain>
    </source>
</reference>
<dbReference type="AlphaFoldDB" id="A0A2N3I7Y8"/>